<dbReference type="AlphaFoldDB" id="A0A2I7N4S5"/>
<evidence type="ECO:0000313" key="5">
    <source>
        <dbReference type="Proteomes" id="UP000236655"/>
    </source>
</evidence>
<accession>A0A2I7N4S5</accession>
<comment type="catalytic activity">
    <reaction evidence="2">
        <text>IMP + diphosphate = hypoxanthine + 5-phospho-alpha-D-ribose 1-diphosphate</text>
        <dbReference type="Rhea" id="RHEA:17973"/>
        <dbReference type="ChEBI" id="CHEBI:17368"/>
        <dbReference type="ChEBI" id="CHEBI:33019"/>
        <dbReference type="ChEBI" id="CHEBI:58017"/>
        <dbReference type="ChEBI" id="CHEBI:58053"/>
        <dbReference type="EC" id="2.4.2.8"/>
    </reaction>
    <physiologicalReaction direction="right-to-left" evidence="2">
        <dbReference type="Rhea" id="RHEA:17975"/>
    </physiologicalReaction>
</comment>
<protein>
    <submittedName>
        <fullName evidence="4">Hypoxanthine-guanine phosphoribosyltransferase</fullName>
    </submittedName>
</protein>
<dbReference type="CDD" id="cd06223">
    <property type="entry name" value="PRTases_typeI"/>
    <property type="match status" value="1"/>
</dbReference>
<evidence type="ECO:0000259" key="3">
    <source>
        <dbReference type="Pfam" id="PF00156"/>
    </source>
</evidence>
<evidence type="ECO:0000256" key="1">
    <source>
        <dbReference type="ARBA" id="ARBA00048811"/>
    </source>
</evidence>
<dbReference type="InterPro" id="IPR050408">
    <property type="entry name" value="HGPRT"/>
</dbReference>
<gene>
    <name evidence="4" type="ORF">CUN60_03875</name>
</gene>
<dbReference type="Gene3D" id="3.40.50.2020">
    <property type="match status" value="1"/>
</dbReference>
<dbReference type="InterPro" id="IPR000836">
    <property type="entry name" value="PRTase_dom"/>
</dbReference>
<organism evidence="4 5">
    <name type="scientific">Aquella oligotrophica</name>
    <dbReference type="NCBI Taxonomy" id="2067065"/>
    <lineage>
        <taxon>Bacteria</taxon>
        <taxon>Pseudomonadati</taxon>
        <taxon>Pseudomonadota</taxon>
        <taxon>Betaproteobacteria</taxon>
        <taxon>Neisseriales</taxon>
        <taxon>Neisseriaceae</taxon>
        <taxon>Aquella</taxon>
    </lineage>
</organism>
<dbReference type="PANTHER" id="PTHR43340">
    <property type="entry name" value="HYPOXANTHINE-GUANINE PHOSPHORIBOSYLTRANSFERASE"/>
    <property type="match status" value="1"/>
</dbReference>
<dbReference type="EMBL" id="CP024847">
    <property type="protein sequence ID" value="AUR51462.1"/>
    <property type="molecule type" value="Genomic_DNA"/>
</dbReference>
<evidence type="ECO:0000256" key="2">
    <source>
        <dbReference type="ARBA" id="ARBA00049402"/>
    </source>
</evidence>
<evidence type="ECO:0000313" key="4">
    <source>
        <dbReference type="EMBL" id="AUR51462.1"/>
    </source>
</evidence>
<dbReference type="GO" id="GO:0005829">
    <property type="term" value="C:cytosol"/>
    <property type="evidence" value="ECO:0007669"/>
    <property type="project" value="TreeGrafter"/>
</dbReference>
<dbReference type="GO" id="GO:0004422">
    <property type="term" value="F:hypoxanthine phosphoribosyltransferase activity"/>
    <property type="evidence" value="ECO:0007669"/>
    <property type="project" value="TreeGrafter"/>
</dbReference>
<dbReference type="Pfam" id="PF00156">
    <property type="entry name" value="Pribosyltran"/>
    <property type="match status" value="1"/>
</dbReference>
<dbReference type="SUPFAM" id="SSF53271">
    <property type="entry name" value="PRTase-like"/>
    <property type="match status" value="1"/>
</dbReference>
<dbReference type="GO" id="GO:0000287">
    <property type="term" value="F:magnesium ion binding"/>
    <property type="evidence" value="ECO:0007669"/>
    <property type="project" value="TreeGrafter"/>
</dbReference>
<sequence length="184" mass="20867">MQLDYNKAQEIISNSSILYTEAELSNVIDKMAATIDAEIQGELPVFLTVMNGGMMFAAELTKRLKNPILCDYIHASRYGDALYGGTHITWYRQPKQELINGKSIYIIDDILDEGYTIAEIKRFLMNMGAKNCKVVVLVNKEINKEKPVYADHVGVSAPNHFLFGFGMDIFEINRNIPQIHVYNN</sequence>
<dbReference type="Proteomes" id="UP000236655">
    <property type="component" value="Chromosome"/>
</dbReference>
<keyword evidence="4" id="KW-0808">Transferase</keyword>
<dbReference type="InterPro" id="IPR029057">
    <property type="entry name" value="PRTase-like"/>
</dbReference>
<comment type="catalytic activity">
    <reaction evidence="1">
        <text>GMP + diphosphate = guanine + 5-phospho-alpha-D-ribose 1-diphosphate</text>
        <dbReference type="Rhea" id="RHEA:25424"/>
        <dbReference type="ChEBI" id="CHEBI:16235"/>
        <dbReference type="ChEBI" id="CHEBI:33019"/>
        <dbReference type="ChEBI" id="CHEBI:58017"/>
        <dbReference type="ChEBI" id="CHEBI:58115"/>
        <dbReference type="EC" id="2.4.2.8"/>
    </reaction>
    <physiologicalReaction direction="right-to-left" evidence="1">
        <dbReference type="Rhea" id="RHEA:25426"/>
    </physiologicalReaction>
</comment>
<dbReference type="OrthoDB" id="9802824at2"/>
<proteinExistence type="predicted"/>
<feature type="domain" description="Phosphoribosyltransferase" evidence="3">
    <location>
        <begin position="23"/>
        <end position="168"/>
    </location>
</feature>
<dbReference type="GO" id="GO:0032264">
    <property type="term" value="P:IMP salvage"/>
    <property type="evidence" value="ECO:0007669"/>
    <property type="project" value="TreeGrafter"/>
</dbReference>
<dbReference type="GO" id="GO:0046100">
    <property type="term" value="P:hypoxanthine metabolic process"/>
    <property type="evidence" value="ECO:0007669"/>
    <property type="project" value="TreeGrafter"/>
</dbReference>
<dbReference type="GO" id="GO:0006178">
    <property type="term" value="P:guanine salvage"/>
    <property type="evidence" value="ECO:0007669"/>
    <property type="project" value="TreeGrafter"/>
</dbReference>
<name>A0A2I7N4S5_9NEIS</name>
<reference evidence="5" key="1">
    <citation type="submission" date="2017-11" db="EMBL/GenBank/DDBJ databases">
        <authorList>
            <person name="Chan K.G."/>
            <person name="Lee L.S."/>
        </authorList>
    </citation>
    <scope>NUCLEOTIDE SEQUENCE [LARGE SCALE GENOMIC DNA]</scope>
    <source>
        <strain evidence="5">DSM 100970</strain>
    </source>
</reference>
<dbReference type="KEGG" id="nba:CUN60_03875"/>
<keyword evidence="5" id="KW-1185">Reference proteome</keyword>
<dbReference type="PANTHER" id="PTHR43340:SF1">
    <property type="entry name" value="HYPOXANTHINE PHOSPHORIBOSYLTRANSFERASE"/>
    <property type="match status" value="1"/>
</dbReference>
<dbReference type="GO" id="GO:0032263">
    <property type="term" value="P:GMP salvage"/>
    <property type="evidence" value="ECO:0007669"/>
    <property type="project" value="TreeGrafter"/>
</dbReference>
<dbReference type="RefSeq" id="WP_102950761.1">
    <property type="nucleotide sequence ID" value="NZ_CP024847.1"/>
</dbReference>
<keyword evidence="4" id="KW-0328">Glycosyltransferase</keyword>
<dbReference type="NCBIfam" id="NF006605">
    <property type="entry name" value="PRK09162.1"/>
    <property type="match status" value="1"/>
</dbReference>